<evidence type="ECO:0000256" key="1">
    <source>
        <dbReference type="SAM" id="Coils"/>
    </source>
</evidence>
<feature type="compositionally biased region" description="Polar residues" evidence="2">
    <location>
        <begin position="369"/>
        <end position="379"/>
    </location>
</feature>
<feature type="region of interest" description="Disordered" evidence="2">
    <location>
        <begin position="765"/>
        <end position="787"/>
    </location>
</feature>
<protein>
    <recommendedName>
        <fullName evidence="3">SAM domain-containing protein</fullName>
    </recommendedName>
</protein>
<comment type="caution">
    <text evidence="4">The sequence shown here is derived from an EMBL/GenBank/DDBJ whole genome shotgun (WGS) entry which is preliminary data.</text>
</comment>
<evidence type="ECO:0000313" key="5">
    <source>
        <dbReference type="Proteomes" id="UP001217089"/>
    </source>
</evidence>
<dbReference type="InterPro" id="IPR013761">
    <property type="entry name" value="SAM/pointed_sf"/>
</dbReference>
<feature type="coiled-coil region" evidence="1">
    <location>
        <begin position="156"/>
        <end position="336"/>
    </location>
</feature>
<dbReference type="PANTHER" id="PTHR12776:SF1">
    <property type="entry name" value="KAZRIN"/>
    <property type="match status" value="1"/>
</dbReference>
<name>A0ABQ9FW95_TEGGR</name>
<feature type="compositionally biased region" description="Polar residues" evidence="2">
    <location>
        <begin position="337"/>
        <end position="356"/>
    </location>
</feature>
<dbReference type="PROSITE" id="PS50105">
    <property type="entry name" value="SAM_DOMAIN"/>
    <property type="match status" value="2"/>
</dbReference>
<evidence type="ECO:0000259" key="3">
    <source>
        <dbReference type="PROSITE" id="PS50105"/>
    </source>
</evidence>
<dbReference type="InterPro" id="IPR037614">
    <property type="entry name" value="Kazrin"/>
</dbReference>
<accession>A0ABQ9FW95</accession>
<dbReference type="PANTHER" id="PTHR12776">
    <property type="entry name" value="KAZRIN-RELATED"/>
    <property type="match status" value="1"/>
</dbReference>
<evidence type="ECO:0000256" key="2">
    <source>
        <dbReference type="SAM" id="MobiDB-lite"/>
    </source>
</evidence>
<dbReference type="EMBL" id="JARBDR010000141">
    <property type="protein sequence ID" value="KAJ8321062.1"/>
    <property type="molecule type" value="Genomic_DNA"/>
</dbReference>
<keyword evidence="5" id="KW-1185">Reference proteome</keyword>
<feature type="domain" description="SAM" evidence="3">
    <location>
        <begin position="547"/>
        <end position="603"/>
    </location>
</feature>
<feature type="region of interest" description="Disordered" evidence="2">
    <location>
        <begin position="405"/>
        <end position="424"/>
    </location>
</feature>
<dbReference type="SMART" id="SM00454">
    <property type="entry name" value="SAM"/>
    <property type="match status" value="3"/>
</dbReference>
<dbReference type="SUPFAM" id="SSF47769">
    <property type="entry name" value="SAM/Pointed domain"/>
    <property type="match status" value="2"/>
</dbReference>
<dbReference type="Pfam" id="PF07647">
    <property type="entry name" value="SAM_2"/>
    <property type="match status" value="1"/>
</dbReference>
<sequence>MEHFRLNLDELPLEIMSDSARKKYTEAFDKQNTIAETAIQSLDSLNDQIVQYIFAPSNGDCNNYDKNLGPTEQATLQSSMVLIRKLLHDAQSKFRKMVEDNKQLAARIDGSINAANQEVNTLRMELADTNKRLTEMNGSSNKIDSCTQFDYTPRQKVDEENEIKRLREENSRLTMQVKTLTCECDKINSVKEINSDNLKYGEMKLELIQTKQELNRAKEALQAMKSDRKRLKAEKLELLNQMRQLYSTLEEKETELRDFIRNYEQRMKENDETIKQLASEREESEQEKWEIIKQARDSQERSVILRSQIEARDQQIKKLETELNEIKENLSSQNKLGYNLSLPNTPNSIGSITPNSEDLPPYETPPPSANHSSKDQSFNDVLMTPKDTGRERSNSLTPLIETFDKTSSSHDLSGGSSSDLKKKKRISLDLPPNSRLTLLNPENYQEKLQLVEQSKGSHMSTWKANQVLAWLEIVINMPLYGKMCTQNIKSGKVLLGLSDSELSSALGITNPVHKKKLRLAIEEQRNPADIRYPKACLLDHTWVAHRWISDIGLPQYQSQFESNLVDGRILNILSKKDMEKHLSIHRKFHQISVLHGVELLRRLNFDKEEINDRRSKDQKIEKDPLVWTNHQVIKWVQGIDLETILKRSGVHGALMVLEPSFNADALATALGIPPSKSYIRRHLKTELEALIKPARNAINICNSNGKNTLGRSATFSRSFRSSSMSDSGPKTRLSFRGSFGRAFGRKVREDMNKISFDEDTPKRKISAPMNFQHNPLGSLFENEKEKT</sequence>
<gene>
    <name evidence="4" type="ORF">KUTeg_002649</name>
</gene>
<dbReference type="Pfam" id="PF25986">
    <property type="entry name" value="Kazrin"/>
    <property type="match status" value="1"/>
</dbReference>
<dbReference type="Proteomes" id="UP001217089">
    <property type="component" value="Unassembled WGS sequence"/>
</dbReference>
<evidence type="ECO:0000313" key="4">
    <source>
        <dbReference type="EMBL" id="KAJ8321062.1"/>
    </source>
</evidence>
<feature type="region of interest" description="Disordered" evidence="2">
    <location>
        <begin position="337"/>
        <end position="396"/>
    </location>
</feature>
<dbReference type="InterPro" id="IPR059089">
    <property type="entry name" value="Kazrin_N"/>
</dbReference>
<organism evidence="4 5">
    <name type="scientific">Tegillarca granosa</name>
    <name type="common">Malaysian cockle</name>
    <name type="synonym">Anadara granosa</name>
    <dbReference type="NCBI Taxonomy" id="220873"/>
    <lineage>
        <taxon>Eukaryota</taxon>
        <taxon>Metazoa</taxon>
        <taxon>Spiralia</taxon>
        <taxon>Lophotrochozoa</taxon>
        <taxon>Mollusca</taxon>
        <taxon>Bivalvia</taxon>
        <taxon>Autobranchia</taxon>
        <taxon>Pteriomorphia</taxon>
        <taxon>Arcoida</taxon>
        <taxon>Arcoidea</taxon>
        <taxon>Arcidae</taxon>
        <taxon>Tegillarca</taxon>
    </lineage>
</organism>
<keyword evidence="1" id="KW-0175">Coiled coil</keyword>
<dbReference type="InterPro" id="IPR001660">
    <property type="entry name" value="SAM"/>
</dbReference>
<reference evidence="4 5" key="1">
    <citation type="submission" date="2022-12" db="EMBL/GenBank/DDBJ databases">
        <title>Chromosome-level genome of Tegillarca granosa.</title>
        <authorList>
            <person name="Kim J."/>
        </authorList>
    </citation>
    <scope>NUCLEOTIDE SEQUENCE [LARGE SCALE GENOMIC DNA]</scope>
    <source>
        <strain evidence="4">Teg-2019</strain>
        <tissue evidence="4">Adductor muscle</tissue>
    </source>
</reference>
<feature type="domain" description="SAM" evidence="3">
    <location>
        <begin position="462"/>
        <end position="527"/>
    </location>
</feature>
<feature type="compositionally biased region" description="Low complexity" evidence="2">
    <location>
        <begin position="409"/>
        <end position="418"/>
    </location>
</feature>
<proteinExistence type="predicted"/>
<dbReference type="Gene3D" id="1.10.150.50">
    <property type="entry name" value="Transcription Factor, Ets-1"/>
    <property type="match status" value="3"/>
</dbReference>
<dbReference type="Pfam" id="PF00536">
    <property type="entry name" value="SAM_1"/>
    <property type="match status" value="2"/>
</dbReference>